<name>A0A0F9D5V1_9ZZZZ</name>
<evidence type="ECO:0000256" key="3">
    <source>
        <dbReference type="ARBA" id="ARBA00023027"/>
    </source>
</evidence>
<evidence type="ECO:0000259" key="4">
    <source>
        <dbReference type="Pfam" id="PF00389"/>
    </source>
</evidence>
<organism evidence="5">
    <name type="scientific">marine sediment metagenome</name>
    <dbReference type="NCBI Taxonomy" id="412755"/>
    <lineage>
        <taxon>unclassified sequences</taxon>
        <taxon>metagenomes</taxon>
        <taxon>ecological metagenomes</taxon>
    </lineage>
</organism>
<dbReference type="AlphaFoldDB" id="A0A0F9D5V1"/>
<keyword evidence="3" id="KW-0520">NAD</keyword>
<feature type="domain" description="D-isomer specific 2-hydroxyacid dehydrogenase catalytic" evidence="4">
    <location>
        <begin position="33"/>
        <end position="163"/>
    </location>
</feature>
<dbReference type="GO" id="GO:0051287">
    <property type="term" value="F:NAD binding"/>
    <property type="evidence" value="ECO:0007669"/>
    <property type="project" value="InterPro"/>
</dbReference>
<dbReference type="PANTHER" id="PTHR42789:SF1">
    <property type="entry name" value="D-ISOMER SPECIFIC 2-HYDROXYACID DEHYDROGENASE FAMILY PROTEIN (AFU_ORTHOLOGUE AFUA_6G10090)"/>
    <property type="match status" value="1"/>
</dbReference>
<dbReference type="SUPFAM" id="SSF52283">
    <property type="entry name" value="Formate/glycerate dehydrogenase catalytic domain-like"/>
    <property type="match status" value="1"/>
</dbReference>
<sequence>MVNGQSLTGNGQWTCPVRPSRLCGTMTESKPIVVVTEPLSDRALAWLAERVEVRRIEIEQLDEHIGQADGLIVRTYTLVGPELLDRAGKLKVVGRAGVALDNIDVPACRARGVEVVHTPEANTLAVVDYTIRMIIEMNRKFWPLEGYVSTEEFHRIRKQTFGRFLSSATLGIIGCGRIGSRVGRAAAALGMKVLYNDILDIELDYPARAVDKPTLYAQSDIIT</sequence>
<protein>
    <recommendedName>
        <fullName evidence="4">D-isomer specific 2-hydroxyacid dehydrogenase catalytic domain-containing protein</fullName>
    </recommendedName>
</protein>
<comment type="caution">
    <text evidence="5">The sequence shown here is derived from an EMBL/GenBank/DDBJ whole genome shotgun (WGS) entry which is preliminary data.</text>
</comment>
<accession>A0A0F9D5V1</accession>
<dbReference type="GO" id="GO:0016616">
    <property type="term" value="F:oxidoreductase activity, acting on the CH-OH group of donors, NAD or NADP as acceptor"/>
    <property type="evidence" value="ECO:0007669"/>
    <property type="project" value="InterPro"/>
</dbReference>
<evidence type="ECO:0000256" key="2">
    <source>
        <dbReference type="ARBA" id="ARBA00023002"/>
    </source>
</evidence>
<dbReference type="InterPro" id="IPR050857">
    <property type="entry name" value="D-2-hydroxyacid_DH"/>
</dbReference>
<keyword evidence="2" id="KW-0560">Oxidoreductase</keyword>
<dbReference type="Gene3D" id="3.40.50.720">
    <property type="entry name" value="NAD(P)-binding Rossmann-like Domain"/>
    <property type="match status" value="2"/>
</dbReference>
<gene>
    <name evidence="5" type="ORF">LCGC14_2238550</name>
</gene>
<feature type="non-terminal residue" evidence="5">
    <location>
        <position position="223"/>
    </location>
</feature>
<evidence type="ECO:0000256" key="1">
    <source>
        <dbReference type="ARBA" id="ARBA00005854"/>
    </source>
</evidence>
<dbReference type="PANTHER" id="PTHR42789">
    <property type="entry name" value="D-ISOMER SPECIFIC 2-HYDROXYACID DEHYDROGENASE FAMILY PROTEIN (AFU_ORTHOLOGUE AFUA_6G10090)"/>
    <property type="match status" value="1"/>
</dbReference>
<comment type="similarity">
    <text evidence="1">Belongs to the D-isomer specific 2-hydroxyacid dehydrogenase family.</text>
</comment>
<evidence type="ECO:0000313" key="5">
    <source>
        <dbReference type="EMBL" id="KKL57123.1"/>
    </source>
</evidence>
<proteinExistence type="inferred from homology"/>
<dbReference type="Pfam" id="PF00389">
    <property type="entry name" value="2-Hacid_dh"/>
    <property type="match status" value="1"/>
</dbReference>
<reference evidence="5" key="1">
    <citation type="journal article" date="2015" name="Nature">
        <title>Complex archaea that bridge the gap between prokaryotes and eukaryotes.</title>
        <authorList>
            <person name="Spang A."/>
            <person name="Saw J.H."/>
            <person name="Jorgensen S.L."/>
            <person name="Zaremba-Niedzwiedzka K."/>
            <person name="Martijn J."/>
            <person name="Lind A.E."/>
            <person name="van Eijk R."/>
            <person name="Schleper C."/>
            <person name="Guy L."/>
            <person name="Ettema T.J."/>
        </authorList>
    </citation>
    <scope>NUCLEOTIDE SEQUENCE</scope>
</reference>
<dbReference type="InterPro" id="IPR036291">
    <property type="entry name" value="NAD(P)-bd_dom_sf"/>
</dbReference>
<dbReference type="EMBL" id="LAZR01030271">
    <property type="protein sequence ID" value="KKL57123.1"/>
    <property type="molecule type" value="Genomic_DNA"/>
</dbReference>
<dbReference type="SUPFAM" id="SSF51735">
    <property type="entry name" value="NAD(P)-binding Rossmann-fold domains"/>
    <property type="match status" value="1"/>
</dbReference>
<dbReference type="InterPro" id="IPR006139">
    <property type="entry name" value="D-isomer_2_OHA_DH_cat_dom"/>
</dbReference>